<protein>
    <submittedName>
        <fullName evidence="2">Uncharacterized protein</fullName>
    </submittedName>
</protein>
<feature type="region of interest" description="Disordered" evidence="1">
    <location>
        <begin position="41"/>
        <end position="99"/>
    </location>
</feature>
<name>A0A3L6R2R9_PANMI</name>
<comment type="caution">
    <text evidence="2">The sequence shown here is derived from an EMBL/GenBank/DDBJ whole genome shotgun (WGS) entry which is preliminary data.</text>
</comment>
<evidence type="ECO:0000313" key="3">
    <source>
        <dbReference type="Proteomes" id="UP000275267"/>
    </source>
</evidence>
<evidence type="ECO:0000313" key="2">
    <source>
        <dbReference type="EMBL" id="RLM93789.1"/>
    </source>
</evidence>
<dbReference type="Proteomes" id="UP000275267">
    <property type="component" value="Unassembled WGS sequence"/>
</dbReference>
<sequence length="130" mass="14282">MWLLAVGKAGSFRWGRQAASFRVLRRHVVPLGVVGGIARHRPIAPPCPSLPPMCPPPRSSSLKPGGHGHGSTRWRRLRSPQGRRPPDLASPWPDVVPPSGLAALRRPAWELNRPWICAPPSVPLLLMDLR</sequence>
<gene>
    <name evidence="2" type="ORF">C2845_PM08G25030</name>
</gene>
<evidence type="ECO:0000256" key="1">
    <source>
        <dbReference type="SAM" id="MobiDB-lite"/>
    </source>
</evidence>
<dbReference type="EMBL" id="PQIB02000010">
    <property type="protein sequence ID" value="RLM93789.1"/>
    <property type="molecule type" value="Genomic_DNA"/>
</dbReference>
<keyword evidence="3" id="KW-1185">Reference proteome</keyword>
<accession>A0A3L6R2R9</accession>
<feature type="compositionally biased region" description="Pro residues" evidence="1">
    <location>
        <begin position="43"/>
        <end position="58"/>
    </location>
</feature>
<proteinExistence type="predicted"/>
<dbReference type="AlphaFoldDB" id="A0A3L6R2R9"/>
<reference evidence="3" key="1">
    <citation type="journal article" date="2019" name="Nat. Commun.">
        <title>The genome of broomcorn millet.</title>
        <authorList>
            <person name="Zou C."/>
            <person name="Miki D."/>
            <person name="Li D."/>
            <person name="Tang Q."/>
            <person name="Xiao L."/>
            <person name="Rajput S."/>
            <person name="Deng P."/>
            <person name="Jia W."/>
            <person name="Huang R."/>
            <person name="Zhang M."/>
            <person name="Sun Y."/>
            <person name="Hu J."/>
            <person name="Fu X."/>
            <person name="Schnable P.S."/>
            <person name="Li F."/>
            <person name="Zhang H."/>
            <person name="Feng B."/>
            <person name="Zhu X."/>
            <person name="Liu R."/>
            <person name="Schnable J.C."/>
            <person name="Zhu J.-K."/>
            <person name="Zhang H."/>
        </authorList>
    </citation>
    <scope>NUCLEOTIDE SEQUENCE [LARGE SCALE GENOMIC DNA]</scope>
</reference>
<organism evidence="2 3">
    <name type="scientific">Panicum miliaceum</name>
    <name type="common">Proso millet</name>
    <name type="synonym">Broomcorn millet</name>
    <dbReference type="NCBI Taxonomy" id="4540"/>
    <lineage>
        <taxon>Eukaryota</taxon>
        <taxon>Viridiplantae</taxon>
        <taxon>Streptophyta</taxon>
        <taxon>Embryophyta</taxon>
        <taxon>Tracheophyta</taxon>
        <taxon>Spermatophyta</taxon>
        <taxon>Magnoliopsida</taxon>
        <taxon>Liliopsida</taxon>
        <taxon>Poales</taxon>
        <taxon>Poaceae</taxon>
        <taxon>PACMAD clade</taxon>
        <taxon>Panicoideae</taxon>
        <taxon>Panicodae</taxon>
        <taxon>Paniceae</taxon>
        <taxon>Panicinae</taxon>
        <taxon>Panicum</taxon>
        <taxon>Panicum sect. Panicum</taxon>
    </lineage>
</organism>